<proteinExistence type="predicted"/>
<accession>A0AAP0J7P7</accession>
<feature type="domain" description="BHLH" evidence="6">
    <location>
        <begin position="75"/>
        <end position="127"/>
    </location>
</feature>
<keyword evidence="3" id="KW-0804">Transcription</keyword>
<dbReference type="GO" id="GO:0042594">
    <property type="term" value="P:response to starvation"/>
    <property type="evidence" value="ECO:0007669"/>
    <property type="project" value="UniProtKB-ARBA"/>
</dbReference>
<dbReference type="PROSITE" id="PS50888">
    <property type="entry name" value="BHLH"/>
    <property type="match status" value="1"/>
</dbReference>
<feature type="region of interest" description="Disordered" evidence="5">
    <location>
        <begin position="61"/>
        <end position="85"/>
    </location>
</feature>
<sequence>MCAFSSLFSTFVWPSSIEDQILSTGHNNIDHEYHQNWPSSSPTDDDHHLFMDLDHAQKLSDHDNYTATTSDPTKAKRMNHNASERDRRKKLNTLYSTLRSLLPAVDLSKKLSIPGTVSRVLKYIPELQKQVERLVQRKEEILSSIAKQGNDHNSNGNLMMTSNQKKCAPKQSFTRVSTSLIDDKEVLVQICALRLKRNQLSEVLLNLEREDLQILNASSSATAGNRVFYTLHFQVKDTKRVECELLNEKVMYLFDRKDLPL</sequence>
<dbReference type="Pfam" id="PF00010">
    <property type="entry name" value="HLH"/>
    <property type="match status" value="1"/>
</dbReference>
<evidence type="ECO:0000256" key="4">
    <source>
        <dbReference type="ARBA" id="ARBA00023242"/>
    </source>
</evidence>
<dbReference type="PANTHER" id="PTHR13935">
    <property type="entry name" value="ACHAETE-SCUTE TRANSCRIPTION FACTOR-RELATED"/>
    <property type="match status" value="1"/>
</dbReference>
<evidence type="ECO:0000256" key="2">
    <source>
        <dbReference type="ARBA" id="ARBA00023125"/>
    </source>
</evidence>
<name>A0AAP0J7P7_9MAGN</name>
<gene>
    <name evidence="7" type="ORF">Syun_017756</name>
</gene>
<dbReference type="GO" id="GO:0000981">
    <property type="term" value="F:DNA-binding transcription factor activity, RNA polymerase II-specific"/>
    <property type="evidence" value="ECO:0007669"/>
    <property type="project" value="TreeGrafter"/>
</dbReference>
<reference evidence="7 8" key="1">
    <citation type="submission" date="2024-01" db="EMBL/GenBank/DDBJ databases">
        <title>Genome assemblies of Stephania.</title>
        <authorList>
            <person name="Yang L."/>
        </authorList>
    </citation>
    <scope>NUCLEOTIDE SEQUENCE [LARGE SCALE GENOMIC DNA]</scope>
    <source>
        <strain evidence="7">YNDBR</strain>
        <tissue evidence="7">Leaf</tissue>
    </source>
</reference>
<organism evidence="7 8">
    <name type="scientific">Stephania yunnanensis</name>
    <dbReference type="NCBI Taxonomy" id="152371"/>
    <lineage>
        <taxon>Eukaryota</taxon>
        <taxon>Viridiplantae</taxon>
        <taxon>Streptophyta</taxon>
        <taxon>Embryophyta</taxon>
        <taxon>Tracheophyta</taxon>
        <taxon>Spermatophyta</taxon>
        <taxon>Magnoliopsida</taxon>
        <taxon>Ranunculales</taxon>
        <taxon>Menispermaceae</taxon>
        <taxon>Menispermoideae</taxon>
        <taxon>Cissampelideae</taxon>
        <taxon>Stephania</taxon>
    </lineage>
</organism>
<dbReference type="SMART" id="SM00353">
    <property type="entry name" value="HLH"/>
    <property type="match status" value="1"/>
</dbReference>
<keyword evidence="1" id="KW-0805">Transcription regulation</keyword>
<evidence type="ECO:0000256" key="1">
    <source>
        <dbReference type="ARBA" id="ARBA00023015"/>
    </source>
</evidence>
<dbReference type="FunFam" id="4.10.280.10:FF:000074">
    <property type="entry name" value="Transcription factor ORG2"/>
    <property type="match status" value="1"/>
</dbReference>
<evidence type="ECO:0000256" key="3">
    <source>
        <dbReference type="ARBA" id="ARBA00023163"/>
    </source>
</evidence>
<evidence type="ECO:0000256" key="5">
    <source>
        <dbReference type="SAM" id="MobiDB-lite"/>
    </source>
</evidence>
<dbReference type="PANTHER" id="PTHR13935:SF41">
    <property type="entry name" value="TRANSCRIPTION FACTOR ORG2-RELATED"/>
    <property type="match status" value="1"/>
</dbReference>
<keyword evidence="2" id="KW-0238">DNA-binding</keyword>
<dbReference type="InterPro" id="IPR011598">
    <property type="entry name" value="bHLH_dom"/>
</dbReference>
<dbReference type="AlphaFoldDB" id="A0AAP0J7P7"/>
<keyword evidence="4" id="KW-0539">Nucleus</keyword>
<keyword evidence="8" id="KW-1185">Reference proteome</keyword>
<dbReference type="CDD" id="cd18914">
    <property type="entry name" value="bHLH_AtORG2_like"/>
    <property type="match status" value="1"/>
</dbReference>
<dbReference type="GO" id="GO:0046983">
    <property type="term" value="F:protein dimerization activity"/>
    <property type="evidence" value="ECO:0007669"/>
    <property type="project" value="InterPro"/>
</dbReference>
<dbReference type="InterPro" id="IPR015660">
    <property type="entry name" value="MASH1/Ascl1a-like"/>
</dbReference>
<protein>
    <recommendedName>
        <fullName evidence="6">BHLH domain-containing protein</fullName>
    </recommendedName>
</protein>
<dbReference type="Gene3D" id="4.10.280.10">
    <property type="entry name" value="Helix-loop-helix DNA-binding domain"/>
    <property type="match status" value="1"/>
</dbReference>
<evidence type="ECO:0000313" key="8">
    <source>
        <dbReference type="Proteomes" id="UP001420932"/>
    </source>
</evidence>
<comment type="caution">
    <text evidence="7">The sequence shown here is derived from an EMBL/GenBank/DDBJ whole genome shotgun (WGS) entry which is preliminary data.</text>
</comment>
<dbReference type="GO" id="GO:0090575">
    <property type="term" value="C:RNA polymerase II transcription regulator complex"/>
    <property type="evidence" value="ECO:0007669"/>
    <property type="project" value="TreeGrafter"/>
</dbReference>
<evidence type="ECO:0000259" key="6">
    <source>
        <dbReference type="PROSITE" id="PS50888"/>
    </source>
</evidence>
<evidence type="ECO:0000313" key="7">
    <source>
        <dbReference type="EMBL" id="KAK9128959.1"/>
    </source>
</evidence>
<dbReference type="Proteomes" id="UP001420932">
    <property type="component" value="Unassembled WGS sequence"/>
</dbReference>
<dbReference type="SUPFAM" id="SSF47459">
    <property type="entry name" value="HLH, helix-loop-helix DNA-binding domain"/>
    <property type="match status" value="1"/>
</dbReference>
<dbReference type="EMBL" id="JBBNAF010000007">
    <property type="protein sequence ID" value="KAK9128959.1"/>
    <property type="molecule type" value="Genomic_DNA"/>
</dbReference>
<dbReference type="GO" id="GO:0000977">
    <property type="term" value="F:RNA polymerase II transcription regulatory region sequence-specific DNA binding"/>
    <property type="evidence" value="ECO:0007669"/>
    <property type="project" value="TreeGrafter"/>
</dbReference>
<dbReference type="InterPro" id="IPR036638">
    <property type="entry name" value="HLH_DNA-bd_sf"/>
</dbReference>